<dbReference type="AlphaFoldDB" id="A0A392U4H7"/>
<proteinExistence type="predicted"/>
<keyword evidence="2" id="KW-1185">Reference proteome</keyword>
<protein>
    <submittedName>
        <fullName evidence="1">Uncharacterized protein</fullName>
    </submittedName>
</protein>
<sequence length="24" mass="2664">SSEAFELLKLSASEAFHLLESQNL</sequence>
<evidence type="ECO:0000313" key="2">
    <source>
        <dbReference type="Proteomes" id="UP000265520"/>
    </source>
</evidence>
<evidence type="ECO:0000313" key="1">
    <source>
        <dbReference type="EMBL" id="MCI67627.1"/>
    </source>
</evidence>
<reference evidence="1 2" key="1">
    <citation type="journal article" date="2018" name="Front. Plant Sci.">
        <title>Red Clover (Trifolium pratense) and Zigzag Clover (T. medium) - A Picture of Genomic Similarities and Differences.</title>
        <authorList>
            <person name="Dluhosova J."/>
            <person name="Istvanek J."/>
            <person name="Nedelnik J."/>
            <person name="Repkova J."/>
        </authorList>
    </citation>
    <scope>NUCLEOTIDE SEQUENCE [LARGE SCALE GENOMIC DNA]</scope>
    <source>
        <strain evidence="2">cv. 10/8</strain>
        <tissue evidence="1">Leaf</tissue>
    </source>
</reference>
<accession>A0A392U4H7</accession>
<dbReference type="Proteomes" id="UP000265520">
    <property type="component" value="Unassembled WGS sequence"/>
</dbReference>
<organism evidence="1 2">
    <name type="scientific">Trifolium medium</name>
    <dbReference type="NCBI Taxonomy" id="97028"/>
    <lineage>
        <taxon>Eukaryota</taxon>
        <taxon>Viridiplantae</taxon>
        <taxon>Streptophyta</taxon>
        <taxon>Embryophyta</taxon>
        <taxon>Tracheophyta</taxon>
        <taxon>Spermatophyta</taxon>
        <taxon>Magnoliopsida</taxon>
        <taxon>eudicotyledons</taxon>
        <taxon>Gunneridae</taxon>
        <taxon>Pentapetalae</taxon>
        <taxon>rosids</taxon>
        <taxon>fabids</taxon>
        <taxon>Fabales</taxon>
        <taxon>Fabaceae</taxon>
        <taxon>Papilionoideae</taxon>
        <taxon>50 kb inversion clade</taxon>
        <taxon>NPAAA clade</taxon>
        <taxon>Hologalegina</taxon>
        <taxon>IRL clade</taxon>
        <taxon>Trifolieae</taxon>
        <taxon>Trifolium</taxon>
    </lineage>
</organism>
<dbReference type="EMBL" id="LXQA010720741">
    <property type="protein sequence ID" value="MCI67627.1"/>
    <property type="molecule type" value="Genomic_DNA"/>
</dbReference>
<comment type="caution">
    <text evidence="1">The sequence shown here is derived from an EMBL/GenBank/DDBJ whole genome shotgun (WGS) entry which is preliminary data.</text>
</comment>
<name>A0A392U4H7_9FABA</name>
<feature type="non-terminal residue" evidence="1">
    <location>
        <position position="1"/>
    </location>
</feature>